<dbReference type="Gene3D" id="3.30.565.10">
    <property type="entry name" value="Histidine kinase-like ATPase, C-terminal domain"/>
    <property type="match status" value="1"/>
</dbReference>
<dbReference type="PANTHER" id="PTHR32387:SF0">
    <property type="entry name" value="PROTEIN NO VEIN"/>
    <property type="match status" value="1"/>
</dbReference>
<dbReference type="InterPro" id="IPR052957">
    <property type="entry name" value="Auxin_embryo_med"/>
</dbReference>
<gene>
    <name evidence="2" type="ORF">GX51_03851</name>
</gene>
<name>A0A2B7X502_9EURO</name>
<feature type="region of interest" description="Disordered" evidence="1">
    <location>
        <begin position="1327"/>
        <end position="1360"/>
    </location>
</feature>
<dbReference type="Proteomes" id="UP000224080">
    <property type="component" value="Unassembled WGS sequence"/>
</dbReference>
<dbReference type="NCBIfam" id="NF047352">
    <property type="entry name" value="P_loop_sacsin"/>
    <property type="match status" value="1"/>
</dbReference>
<evidence type="ECO:0000313" key="3">
    <source>
        <dbReference type="Proteomes" id="UP000224080"/>
    </source>
</evidence>
<dbReference type="EMBL" id="PDNC01000044">
    <property type="protein sequence ID" value="PGH03863.1"/>
    <property type="molecule type" value="Genomic_DNA"/>
</dbReference>
<reference evidence="2 3" key="1">
    <citation type="submission" date="2017-10" db="EMBL/GenBank/DDBJ databases">
        <title>Comparative genomics in systemic dimorphic fungi from Ajellomycetaceae.</title>
        <authorList>
            <person name="Munoz J.F."/>
            <person name="Mcewen J.G."/>
            <person name="Clay O.K."/>
            <person name="Cuomo C.A."/>
        </authorList>
    </citation>
    <scope>NUCLEOTIDE SEQUENCE [LARGE SCALE GENOMIC DNA]</scope>
    <source>
        <strain evidence="2 3">UAMH130</strain>
    </source>
</reference>
<protein>
    <recommendedName>
        <fullName evidence="4">Protein NO VEIN C-terminal domain-containing protein</fullName>
    </recommendedName>
</protein>
<dbReference type="STRING" id="2060905.A0A2B7X502"/>
<keyword evidence="3" id="KW-1185">Reference proteome</keyword>
<dbReference type="SUPFAM" id="SSF55874">
    <property type="entry name" value="ATPase domain of HSP90 chaperone/DNA topoisomerase II/histidine kinase"/>
    <property type="match status" value="1"/>
</dbReference>
<dbReference type="PANTHER" id="PTHR32387">
    <property type="entry name" value="WU:FJ29H11"/>
    <property type="match status" value="1"/>
</dbReference>
<feature type="compositionally biased region" description="Basic and acidic residues" evidence="1">
    <location>
        <begin position="1331"/>
        <end position="1341"/>
    </location>
</feature>
<organism evidence="2 3">
    <name type="scientific">Blastomyces parvus</name>
    <dbReference type="NCBI Taxonomy" id="2060905"/>
    <lineage>
        <taxon>Eukaryota</taxon>
        <taxon>Fungi</taxon>
        <taxon>Dikarya</taxon>
        <taxon>Ascomycota</taxon>
        <taxon>Pezizomycotina</taxon>
        <taxon>Eurotiomycetes</taxon>
        <taxon>Eurotiomycetidae</taxon>
        <taxon>Onygenales</taxon>
        <taxon>Ajellomycetaceae</taxon>
        <taxon>Blastomyces</taxon>
    </lineage>
</organism>
<proteinExistence type="predicted"/>
<dbReference type="OrthoDB" id="1262810at2759"/>
<sequence>MDMLSPEKAREIIEEVRVNNGGLSEEVQRSLHGEALRSIRNLQSLAGASIRHVAEDLYEADTRFIFELVQNAEDSHYSHAKSQGEEPFIYFTLYPDRITVDTNEDGFTENDVRAICSIHKSSKRQIGGYIGHKGIGFKSVFKAAHKVHIQSGPFCFSFTHCKGESGMGMITPFIQELEDLPPDVKTRFTLYLIHPEDFQSRASELKEIPDTLLLFLRRLCRIGVRIEPSGFGLFLKRELTDSDGRITLVKETGDVVDKRIYHVKGAKFENLPRHGDDQSAQTALEVILAFPVDDSSHPIIKPQHVYSFLPMRQEGFKFLIQSDFITTANRQSVHHCRRNYAIRERISRSFVGAVYHFCKDATLKYEWLQYLPGPSISDPFWAPLREMILESLSNSKILLTRNGAFDYPKSLQHPSSRHCDRHGQPLLDDIAPEVYISEGYSWDKHAGILTELGVTNLSLTNILDRLDPYLIGSTPRLLDVSLDDDWHARLADLLLGGLRMDRGRFRERIRAMPLIPSSCGTLLSASLGDIYFPVDDQGRAIPNDLTLNTVDVKVSHGTSRWAFFKALGITSCSIQKVVSSILRRYGSPFGVTLMHSVDHLKYLFLVNSPEIHDKRIFVMDQMERRVYLTYRGVPLIKDDIYFGTDGEYGTKRLLQELQRTSNQRSGSRVEIRIIHDAYVGALPPSACTNGLTWEKWLQVGVGVRRVPRVFNSIRGPPLTHLGQHFWNYHPTTFIGVLKTYWSNYHSKMTHSIIEVLKRMLVPSRYTQERSPLCHQYYPSKQLLDLCSRAGVTDSFGRFLEVPADLATDTSDEWEFLSTFSVGLRPDIRFFYFIFSSLTDGQTIDPQRIEGFFKMYEELSIRFPTEVDAMKEKIFDKTAAVCIPKTRIGTVEITSLSNCVWEGNQCLRTCHALALFPEYTGNRHIVYLFRDMLNLPNASLATYLRELWDRKEKGLEDDLGIIYDMISQLALSPNVRKLVLDTIHAHKLIYISAGQLWVGPESCVWADAPNIGGKYGISAAYSEHQALFQGLLRIQVPTVKSYIAQIKTLTLDTTSKVSEFKTAIYRIHAMYPKAGDIEDLRDLRFLPVGMPNGNIEMLRPVDTFFISDTREYQSTFHGKAPLLNFSLEENRRSYRVLEALGLEDRYISRIVEERVVVEQMDPEPSLRETRAFQRKAKHLYRCALHYNPEIENNQVSNLRQQLQRAAVYESSGFKRILVLQLNEFTITADSGNGLVHIENYNNMLHVYVPRDPKDRQRCYSSHLPSTLARFLKLKDREARFIFQIIFLSPSGSIEILLDDNGIVPAPVEDLPGVGFDASADSALWASSADSVSEDREAEDTTVRFHTPPSRSEAIPEPSYQVETARPVVTSHQASARSIRPFTLPAIPLALPDGGDEPVPRMTQFVQLLCNVIRLARQATLPEAFQVPTNGSNGHRNTTSGCLFGVRSENQLAHDIKIGAAGELYVFELLQTLNLPDFGRHNWKSTIRREVTVHPDYQDLAPWNGVETADLVYKDSSSALTSLLISAGYLSLDSWRGARPTYFMEVKTTTGENNTRFFMSKGQYQRMQRMQIQVDREPNDEIYMIFRVYHLDKEGIGVQIYLDPESLRQAGRLIFTAESYNVLPAQLRVLEYFYIWILLCRKSSMLLEFPTPTLAAECLCQVSTNQR</sequence>
<dbReference type="InterPro" id="IPR036890">
    <property type="entry name" value="HATPase_C_sf"/>
</dbReference>
<evidence type="ECO:0000313" key="2">
    <source>
        <dbReference type="EMBL" id="PGH03863.1"/>
    </source>
</evidence>
<evidence type="ECO:0008006" key="4">
    <source>
        <dbReference type="Google" id="ProtNLM"/>
    </source>
</evidence>
<comment type="caution">
    <text evidence="2">The sequence shown here is derived from an EMBL/GenBank/DDBJ whole genome shotgun (WGS) entry which is preliminary data.</text>
</comment>
<accession>A0A2B7X502</accession>
<evidence type="ECO:0000256" key="1">
    <source>
        <dbReference type="SAM" id="MobiDB-lite"/>
    </source>
</evidence>